<keyword evidence="3" id="KW-1185">Reference proteome</keyword>
<gene>
    <name evidence="2" type="ORF">ACFSUQ_07460</name>
</gene>
<reference evidence="3" key="1">
    <citation type="journal article" date="2019" name="Int. J. Syst. Evol. Microbiol.">
        <title>The Global Catalogue of Microorganisms (GCM) 10K type strain sequencing project: providing services to taxonomists for standard genome sequencing and annotation.</title>
        <authorList>
            <consortium name="The Broad Institute Genomics Platform"/>
            <consortium name="The Broad Institute Genome Sequencing Center for Infectious Disease"/>
            <person name="Wu L."/>
            <person name="Ma J."/>
        </authorList>
    </citation>
    <scope>NUCLEOTIDE SEQUENCE [LARGE SCALE GENOMIC DNA]</scope>
    <source>
        <strain evidence="3">TISTR 1511</strain>
    </source>
</reference>
<evidence type="ECO:0000313" key="2">
    <source>
        <dbReference type="EMBL" id="MFD2675127.1"/>
    </source>
</evidence>
<dbReference type="PROSITE" id="PS51257">
    <property type="entry name" value="PROKAR_LIPOPROTEIN"/>
    <property type="match status" value="1"/>
</dbReference>
<comment type="caution">
    <text evidence="2">The sequence shown here is derived from an EMBL/GenBank/DDBJ whole genome shotgun (WGS) entry which is preliminary data.</text>
</comment>
<evidence type="ECO:0000256" key="1">
    <source>
        <dbReference type="SAM" id="SignalP"/>
    </source>
</evidence>
<evidence type="ECO:0000313" key="3">
    <source>
        <dbReference type="Proteomes" id="UP001597453"/>
    </source>
</evidence>
<name>A0ABW5RJM1_9MICO</name>
<dbReference type="EMBL" id="JBHUNF010000004">
    <property type="protein sequence ID" value="MFD2675127.1"/>
    <property type="molecule type" value="Genomic_DNA"/>
</dbReference>
<feature type="chain" id="PRO_5045261984" description="Lipoprotein" evidence="1">
    <location>
        <begin position="26"/>
        <end position="112"/>
    </location>
</feature>
<protein>
    <recommendedName>
        <fullName evidence="4">Lipoprotein</fullName>
    </recommendedName>
</protein>
<dbReference type="RefSeq" id="WP_159421411.1">
    <property type="nucleotide sequence ID" value="NZ_JBHUNF010000004.1"/>
</dbReference>
<feature type="signal peptide" evidence="1">
    <location>
        <begin position="1"/>
        <end position="25"/>
    </location>
</feature>
<accession>A0ABW5RJM1</accession>
<evidence type="ECO:0008006" key="4">
    <source>
        <dbReference type="Google" id="ProtNLM"/>
    </source>
</evidence>
<organism evidence="2 3">
    <name type="scientific">Gulosibacter bifidus</name>
    <dbReference type="NCBI Taxonomy" id="272239"/>
    <lineage>
        <taxon>Bacteria</taxon>
        <taxon>Bacillati</taxon>
        <taxon>Actinomycetota</taxon>
        <taxon>Actinomycetes</taxon>
        <taxon>Micrococcales</taxon>
        <taxon>Microbacteriaceae</taxon>
        <taxon>Gulosibacter</taxon>
    </lineage>
</organism>
<dbReference type="Proteomes" id="UP001597453">
    <property type="component" value="Unassembled WGS sequence"/>
</dbReference>
<proteinExistence type="predicted"/>
<sequence>MMRFRLYALVPAITGLLALTSCAFAPDEVLRDVALDTLQQELHNFGVSVDVTREQASCLLGELERSGISIDQVPQIVADAAGGHPETIEKIEQVITNSTATCGVDVDNAAGN</sequence>
<keyword evidence="1" id="KW-0732">Signal</keyword>